<dbReference type="RefSeq" id="WP_310075634.1">
    <property type="nucleotide sequence ID" value="NZ_JAVDVX010000008.1"/>
</dbReference>
<dbReference type="Proteomes" id="UP001253595">
    <property type="component" value="Unassembled WGS sequence"/>
</dbReference>
<proteinExistence type="predicted"/>
<keyword evidence="4" id="KW-1185">Reference proteome</keyword>
<reference evidence="3 4" key="1">
    <citation type="submission" date="2023-07" db="EMBL/GenBank/DDBJ databases">
        <title>Sorghum-associated microbial communities from plants grown in Nebraska, USA.</title>
        <authorList>
            <person name="Schachtman D."/>
        </authorList>
    </citation>
    <scope>NUCLEOTIDE SEQUENCE [LARGE SCALE GENOMIC DNA]</scope>
    <source>
        <strain evidence="3 4">BE190</strain>
    </source>
</reference>
<evidence type="ECO:0000313" key="4">
    <source>
        <dbReference type="Proteomes" id="UP001253595"/>
    </source>
</evidence>
<dbReference type="Gene3D" id="3.30.750.24">
    <property type="entry name" value="STAS domain"/>
    <property type="match status" value="1"/>
</dbReference>
<dbReference type="Pfam" id="PF01740">
    <property type="entry name" value="STAS"/>
    <property type="match status" value="1"/>
</dbReference>
<dbReference type="CDD" id="cd07043">
    <property type="entry name" value="STAS_anti-anti-sigma_factors"/>
    <property type="match status" value="1"/>
</dbReference>
<protein>
    <submittedName>
        <fullName evidence="3">Anti-anti-sigma factor</fullName>
    </submittedName>
</protein>
<evidence type="ECO:0000313" key="3">
    <source>
        <dbReference type="EMBL" id="MDR7091870.1"/>
    </source>
</evidence>
<feature type="domain" description="STAS" evidence="2">
    <location>
        <begin position="126"/>
        <end position="214"/>
    </location>
</feature>
<dbReference type="InterPro" id="IPR002645">
    <property type="entry name" value="STAS_dom"/>
</dbReference>
<organism evidence="3 4">
    <name type="scientific">Cellvibrio fibrivorans</name>
    <dbReference type="NCBI Taxonomy" id="126350"/>
    <lineage>
        <taxon>Bacteria</taxon>
        <taxon>Pseudomonadati</taxon>
        <taxon>Pseudomonadota</taxon>
        <taxon>Gammaproteobacteria</taxon>
        <taxon>Cellvibrionales</taxon>
        <taxon>Cellvibrionaceae</taxon>
        <taxon>Cellvibrio</taxon>
    </lineage>
</organism>
<accession>A0ABU1V390</accession>
<dbReference type="SUPFAM" id="SSF52091">
    <property type="entry name" value="SpoIIaa-like"/>
    <property type="match status" value="1"/>
</dbReference>
<evidence type="ECO:0000256" key="1">
    <source>
        <dbReference type="SAM" id="MobiDB-lite"/>
    </source>
</evidence>
<sequence>MRHHVPFVGERKIVRADDEQARLKRTSGKVIDDVVGDGKVESSWDDVVPDDWVDKSQPKPTKPAANASVSMPRGHVPIKANRKTTAAVPAKKVATSKATSASGPITFSDSASMDWVRINNGRGLRVSIHGNIDNDLRKEWSRLLNDSESADVKEFEFNLNETPALSLTGLGMLLLFKERKGSARDSIKLCNCNKEVAQLLHWTGMDKYFAIENTQISEIK</sequence>
<dbReference type="EMBL" id="JAVDVX010000008">
    <property type="protein sequence ID" value="MDR7091870.1"/>
    <property type="molecule type" value="Genomic_DNA"/>
</dbReference>
<evidence type="ECO:0000259" key="2">
    <source>
        <dbReference type="Pfam" id="PF01740"/>
    </source>
</evidence>
<dbReference type="InterPro" id="IPR036513">
    <property type="entry name" value="STAS_dom_sf"/>
</dbReference>
<gene>
    <name evidence="3" type="ORF">J2X05_003908</name>
</gene>
<comment type="caution">
    <text evidence="3">The sequence shown here is derived from an EMBL/GenBank/DDBJ whole genome shotgun (WGS) entry which is preliminary data.</text>
</comment>
<name>A0ABU1V390_9GAMM</name>
<feature type="region of interest" description="Disordered" evidence="1">
    <location>
        <begin position="51"/>
        <end position="71"/>
    </location>
</feature>